<evidence type="ECO:0000313" key="3">
    <source>
        <dbReference type="EMBL" id="GGI98074.1"/>
    </source>
</evidence>
<dbReference type="Gene3D" id="1.10.287.1490">
    <property type="match status" value="1"/>
</dbReference>
<reference evidence="3" key="1">
    <citation type="journal article" date="2014" name="Int. J. Syst. Evol. Microbiol.">
        <title>Complete genome sequence of Corynebacterium casei LMG S-19264T (=DSM 44701T), isolated from a smear-ripened cheese.</title>
        <authorList>
            <consortium name="US DOE Joint Genome Institute (JGI-PGF)"/>
            <person name="Walter F."/>
            <person name="Albersmeier A."/>
            <person name="Kalinowski J."/>
            <person name="Ruckert C."/>
        </authorList>
    </citation>
    <scope>NUCLEOTIDE SEQUENCE</scope>
    <source>
        <strain evidence="3">JCM 18487</strain>
    </source>
</reference>
<protein>
    <submittedName>
        <fullName evidence="3">Uncharacterized protein</fullName>
    </submittedName>
</protein>
<feature type="compositionally biased region" description="Acidic residues" evidence="2">
    <location>
        <begin position="595"/>
        <end position="610"/>
    </location>
</feature>
<sequence>MAFWLWTGMLLVACLGGVSAMQRVGEFRRMLDAARADLQQVAERLPRLTAELPFLDVYRHGEWAEEVKTLQETGVALSDAYARLHEQFERLARVRSFWVRFDDRVAVARLQDDVAALRERLTAWERQLDAFRRRLEGARAQVERWSNTWRAIREQITKLCGELPAAWQRAWQDLDQRLARLAAEPDEAARRAGLAQVKMEIAKWERAAEQLAVWAEWRQEAASRMPILDACLAKLASLQLAHSRAAEDVRRLKQEASDLAAMSAEQAASPDAAWSCAWLRRATPEVLRRASQVVALAQTPDPHALRVAAARAADQVQTLAAWLRSPEAKTLAEHWRRQDASRYAAFRARCDAALAEADAALAGAGAAEHAGASGSPAVRAEDVDRLLAVRGTLSELRSELEHEAAAFRSEEAELGARRDALQRRLADALAQLAAAGLADSAEYQKLSAWQERLWSVADEEELSRYERWLSEELRVVAALLSHREEEETLRRRADELAARHQGWQAGWPDGGWAVPAAGPYDTGPWWMLAQAVATAAEWWMLSDLLHEHGPGWGGPGWGGGSNGWEGADASWHDDPPDDDPPDDDPPGFWSAGNAPDDDGGGFGDPDDGWDGDGGGGWDNV</sequence>
<dbReference type="Proteomes" id="UP000637695">
    <property type="component" value="Unassembled WGS sequence"/>
</dbReference>
<dbReference type="RefSeq" id="WP_188880916.1">
    <property type="nucleotide sequence ID" value="NZ_BMOY01000004.1"/>
</dbReference>
<keyword evidence="1" id="KW-0175">Coiled coil</keyword>
<evidence type="ECO:0000256" key="1">
    <source>
        <dbReference type="SAM" id="Coils"/>
    </source>
</evidence>
<name>A0A917NG66_9BACL</name>
<feature type="region of interest" description="Disordered" evidence="2">
    <location>
        <begin position="552"/>
        <end position="620"/>
    </location>
</feature>
<feature type="coiled-coil region" evidence="1">
    <location>
        <begin position="393"/>
        <end position="431"/>
    </location>
</feature>
<dbReference type="AlphaFoldDB" id="A0A917NG66"/>
<evidence type="ECO:0000313" key="4">
    <source>
        <dbReference type="Proteomes" id="UP000637695"/>
    </source>
</evidence>
<comment type="caution">
    <text evidence="3">The sequence shown here is derived from an EMBL/GenBank/DDBJ whole genome shotgun (WGS) entry which is preliminary data.</text>
</comment>
<organism evidence="3 4">
    <name type="scientific">Alicyclobacillus cellulosilyticus</name>
    <dbReference type="NCBI Taxonomy" id="1003997"/>
    <lineage>
        <taxon>Bacteria</taxon>
        <taxon>Bacillati</taxon>
        <taxon>Bacillota</taxon>
        <taxon>Bacilli</taxon>
        <taxon>Bacillales</taxon>
        <taxon>Alicyclobacillaceae</taxon>
        <taxon>Alicyclobacillus</taxon>
    </lineage>
</organism>
<accession>A0A917NG66</accession>
<keyword evidence="4" id="KW-1185">Reference proteome</keyword>
<gene>
    <name evidence="3" type="ORF">GCM10010885_04640</name>
</gene>
<evidence type="ECO:0000256" key="2">
    <source>
        <dbReference type="SAM" id="MobiDB-lite"/>
    </source>
</evidence>
<proteinExistence type="predicted"/>
<feature type="coiled-coil region" evidence="1">
    <location>
        <begin position="107"/>
        <end position="148"/>
    </location>
</feature>
<feature type="compositionally biased region" description="Acidic residues" evidence="2">
    <location>
        <begin position="575"/>
        <end position="585"/>
    </location>
</feature>
<feature type="compositionally biased region" description="Gly residues" evidence="2">
    <location>
        <begin position="552"/>
        <end position="563"/>
    </location>
</feature>
<dbReference type="EMBL" id="BMOY01000004">
    <property type="protein sequence ID" value="GGI98074.1"/>
    <property type="molecule type" value="Genomic_DNA"/>
</dbReference>
<reference evidence="3" key="2">
    <citation type="submission" date="2020-09" db="EMBL/GenBank/DDBJ databases">
        <authorList>
            <person name="Sun Q."/>
            <person name="Ohkuma M."/>
        </authorList>
    </citation>
    <scope>NUCLEOTIDE SEQUENCE</scope>
    <source>
        <strain evidence="3">JCM 18487</strain>
    </source>
</reference>
<feature type="compositionally biased region" description="Gly residues" evidence="2">
    <location>
        <begin position="611"/>
        <end position="620"/>
    </location>
</feature>